<dbReference type="OrthoDB" id="2574939at2"/>
<sequence>MAAMKLKSWPFPENQEAELVWFGSPFMDYKGNWRIRVAFRTSASGIKIVSYPWGTLPYLRIGQIYSNGVYDQVRPMSGSAFQFTMDSLDQGTVTNSFKLPKRLIDFGKNPELGLQNIIHYRTSGPTYCIPVIELIRAMFINSRYLAYYVLQPHGLDLLVDNSYSQGRILHFDMSNRVPAKLATDNNARHLSWIHTDSRIRSLWDSVYQNMFRQAVKNSPFNPTEAFKKGIPLEVNLPTIGPIQLHVRGVQFMNYVLVKEILAIGGFRHPSDEILFWHPSKKKREWSSGDKSVRIISGAKDNDYVLNDQSDNAKEDINQNVLETSPTIMKFINSPAIKTRHLNVKHSNTGTEVIVTSGRGGKHTGAKEVSTQDTMVGGDTPPIDFQTLETIPANEAMGLELFFQMIEILKKSFPVSIRMSIIRVPPGKRFSVCTNGARRTCAIVQVTYSGSTFYVVEVARPDDWSVSTLILRSSNQIAFRAVEQNIKQLLDGLVRKSGHWDQNFLIQCSGMNIEKLKHYQSDTIRDWAFRLAGKFMS</sequence>
<gene>
    <name evidence="3" type="ORF">EDM52_22080</name>
</gene>
<keyword evidence="4" id="KW-1185">Reference proteome</keyword>
<dbReference type="InterPro" id="IPR041419">
    <property type="entry name" value="TnsE_C"/>
</dbReference>
<evidence type="ECO:0000313" key="3">
    <source>
        <dbReference type="EMBL" id="RNB67721.1"/>
    </source>
</evidence>
<dbReference type="RefSeq" id="WP_122911088.1">
    <property type="nucleotide sequence ID" value="NZ_CBCSBE010000017.1"/>
</dbReference>
<name>A0A3M8BWA8_9BACL</name>
<reference evidence="3 4" key="1">
    <citation type="submission" date="2018-10" db="EMBL/GenBank/DDBJ databases">
        <title>Phylogenomics of Brevibacillus.</title>
        <authorList>
            <person name="Dunlap C."/>
        </authorList>
    </citation>
    <scope>NUCLEOTIDE SEQUENCE [LARGE SCALE GENOMIC DNA]</scope>
    <source>
        <strain evidence="3 4">JCM 12215</strain>
    </source>
</reference>
<proteinExistence type="predicted"/>
<feature type="domain" description="TnsE C-terminal" evidence="2">
    <location>
        <begin position="399"/>
        <end position="521"/>
    </location>
</feature>
<dbReference type="Proteomes" id="UP000282028">
    <property type="component" value="Unassembled WGS sequence"/>
</dbReference>
<comment type="caution">
    <text evidence="3">The sequence shown here is derived from an EMBL/GenBank/DDBJ whole genome shotgun (WGS) entry which is preliminary data.</text>
</comment>
<evidence type="ECO:0000259" key="2">
    <source>
        <dbReference type="Pfam" id="PF18623"/>
    </source>
</evidence>
<dbReference type="EMBL" id="RHHR01000050">
    <property type="protein sequence ID" value="RNB67721.1"/>
    <property type="molecule type" value="Genomic_DNA"/>
</dbReference>
<organism evidence="3 4">
    <name type="scientific">Brevibacillus invocatus</name>
    <dbReference type="NCBI Taxonomy" id="173959"/>
    <lineage>
        <taxon>Bacteria</taxon>
        <taxon>Bacillati</taxon>
        <taxon>Bacillota</taxon>
        <taxon>Bacilli</taxon>
        <taxon>Bacillales</taxon>
        <taxon>Paenibacillaceae</taxon>
        <taxon>Brevibacillus</taxon>
    </lineage>
</organism>
<evidence type="ECO:0000313" key="4">
    <source>
        <dbReference type="Proteomes" id="UP000282028"/>
    </source>
</evidence>
<evidence type="ECO:0000256" key="1">
    <source>
        <dbReference type="SAM" id="MobiDB-lite"/>
    </source>
</evidence>
<feature type="region of interest" description="Disordered" evidence="1">
    <location>
        <begin position="355"/>
        <end position="378"/>
    </location>
</feature>
<dbReference type="AlphaFoldDB" id="A0A3M8BWA8"/>
<protein>
    <recommendedName>
        <fullName evidence="2">TnsE C-terminal domain-containing protein</fullName>
    </recommendedName>
</protein>
<accession>A0A3M8BWA8</accession>
<dbReference type="Pfam" id="PF18623">
    <property type="entry name" value="TnsE_C"/>
    <property type="match status" value="1"/>
</dbReference>